<dbReference type="EMBL" id="BTRK01000004">
    <property type="protein sequence ID" value="GMR49388.1"/>
    <property type="molecule type" value="Genomic_DNA"/>
</dbReference>
<organism evidence="2 3">
    <name type="scientific">Pristionchus mayeri</name>
    <dbReference type="NCBI Taxonomy" id="1317129"/>
    <lineage>
        <taxon>Eukaryota</taxon>
        <taxon>Metazoa</taxon>
        <taxon>Ecdysozoa</taxon>
        <taxon>Nematoda</taxon>
        <taxon>Chromadorea</taxon>
        <taxon>Rhabditida</taxon>
        <taxon>Rhabditina</taxon>
        <taxon>Diplogasteromorpha</taxon>
        <taxon>Diplogasteroidea</taxon>
        <taxon>Neodiplogasteridae</taxon>
        <taxon>Pristionchus</taxon>
    </lineage>
</organism>
<evidence type="ECO:0000313" key="3">
    <source>
        <dbReference type="Proteomes" id="UP001328107"/>
    </source>
</evidence>
<dbReference type="CDD" id="cd09917">
    <property type="entry name" value="F-box_SF"/>
    <property type="match status" value="1"/>
</dbReference>
<dbReference type="AlphaFoldDB" id="A0AAN5CRQ2"/>
<gene>
    <name evidence="2" type="ORF">PMAYCL1PPCAC_19583</name>
</gene>
<dbReference type="Pfam" id="PF00646">
    <property type="entry name" value="F-box"/>
    <property type="match status" value="1"/>
</dbReference>
<name>A0AAN5CRQ2_9BILA</name>
<feature type="non-terminal residue" evidence="2">
    <location>
        <position position="355"/>
    </location>
</feature>
<sequence>MNLYLARRNMLIRDYKTRLVEYQRRLQKRTFGIRYFTWANRERIWKIRKEKHEKKKIMTQKSKMRELIEFSEIEGPFPLLDLPNELISNILSLLPMKDRLTARVNQRLNTVEAKSKFFVKDLLIEEVSINSVIQPVKADITHIVFFEERTYSMECFRKIGRNTYFELLTIELAGSSEFHREAYRMIKEFDIGKLTLMFRTDDMENEIMVDSFFLDVVKSCKQLIIFSMENVTAETLHQVYQKKVTGELKLGMLECYSTKKETCISFLRVIGITFRDGKFFSNREIEVYEERHEENDEGNLLGVLIFDGVANLYFEHCYDEVFDLTRSLLSMHFSNRREWPQKNRGRMVKIEVNSE</sequence>
<dbReference type="InterPro" id="IPR036047">
    <property type="entry name" value="F-box-like_dom_sf"/>
</dbReference>
<dbReference type="Proteomes" id="UP001328107">
    <property type="component" value="Unassembled WGS sequence"/>
</dbReference>
<comment type="caution">
    <text evidence="2">The sequence shown here is derived from an EMBL/GenBank/DDBJ whole genome shotgun (WGS) entry which is preliminary data.</text>
</comment>
<proteinExistence type="predicted"/>
<feature type="domain" description="F-box" evidence="1">
    <location>
        <begin position="76"/>
        <end position="136"/>
    </location>
</feature>
<keyword evidence="3" id="KW-1185">Reference proteome</keyword>
<reference evidence="3" key="1">
    <citation type="submission" date="2022-10" db="EMBL/GenBank/DDBJ databases">
        <title>Genome assembly of Pristionchus species.</title>
        <authorList>
            <person name="Yoshida K."/>
            <person name="Sommer R.J."/>
        </authorList>
    </citation>
    <scope>NUCLEOTIDE SEQUENCE [LARGE SCALE GENOMIC DNA]</scope>
    <source>
        <strain evidence="3">RS5460</strain>
    </source>
</reference>
<evidence type="ECO:0000313" key="2">
    <source>
        <dbReference type="EMBL" id="GMR49388.1"/>
    </source>
</evidence>
<dbReference type="SUPFAM" id="SSF81383">
    <property type="entry name" value="F-box domain"/>
    <property type="match status" value="1"/>
</dbReference>
<evidence type="ECO:0000259" key="1">
    <source>
        <dbReference type="PROSITE" id="PS50181"/>
    </source>
</evidence>
<protein>
    <recommendedName>
        <fullName evidence="1">F-box domain-containing protein</fullName>
    </recommendedName>
</protein>
<accession>A0AAN5CRQ2</accession>
<dbReference type="PROSITE" id="PS50181">
    <property type="entry name" value="FBOX"/>
    <property type="match status" value="1"/>
</dbReference>
<dbReference type="SMART" id="SM00256">
    <property type="entry name" value="FBOX"/>
    <property type="match status" value="1"/>
</dbReference>
<dbReference type="InterPro" id="IPR001810">
    <property type="entry name" value="F-box_dom"/>
</dbReference>